<reference evidence="5 6" key="1">
    <citation type="submission" date="2024-07" db="EMBL/GenBank/DDBJ databases">
        <title>Section-level genome sequencing and comparative genomics of Aspergillus sections Usti and Cavernicolus.</title>
        <authorList>
            <consortium name="Lawrence Berkeley National Laboratory"/>
            <person name="Nybo J.L."/>
            <person name="Vesth T.C."/>
            <person name="Theobald S."/>
            <person name="Frisvad J.C."/>
            <person name="Larsen T.O."/>
            <person name="Kjaerboelling I."/>
            <person name="Rothschild-Mancinelli K."/>
            <person name="Lyhne E.K."/>
            <person name="Kogle M.E."/>
            <person name="Barry K."/>
            <person name="Clum A."/>
            <person name="Na H."/>
            <person name="Ledsgaard L."/>
            <person name="Lin J."/>
            <person name="Lipzen A."/>
            <person name="Kuo A."/>
            <person name="Riley R."/>
            <person name="Mondo S."/>
            <person name="Labutti K."/>
            <person name="Haridas S."/>
            <person name="Pangalinan J."/>
            <person name="Salamov A.A."/>
            <person name="Simmons B.A."/>
            <person name="Magnuson J.K."/>
            <person name="Chen J."/>
            <person name="Drula E."/>
            <person name="Henrissat B."/>
            <person name="Wiebenga A."/>
            <person name="Lubbers R.J."/>
            <person name="Gomes A.C."/>
            <person name="Makela M.R."/>
            <person name="Stajich J."/>
            <person name="Grigoriev I.V."/>
            <person name="Mortensen U.H."/>
            <person name="De Vries R.P."/>
            <person name="Baker S.E."/>
            <person name="Andersen M.R."/>
        </authorList>
    </citation>
    <scope>NUCLEOTIDE SEQUENCE [LARGE SCALE GENOMIC DNA]</scope>
    <source>
        <strain evidence="5 6">CBS 123904</strain>
    </source>
</reference>
<dbReference type="Pfam" id="PF12796">
    <property type="entry name" value="Ank_2"/>
    <property type="match status" value="2"/>
</dbReference>
<feature type="region of interest" description="Disordered" evidence="3">
    <location>
        <begin position="662"/>
        <end position="682"/>
    </location>
</feature>
<sequence length="1528" mass="169067">MAALMGMVDELHEDCAKRRQDENHYIFGCMAKHNCVLACLPAGVYGTTSATSVASDMRFSFPCIEFWLLVGIGGGVPGSSLDIRLGDVVVGIPSPERDAVVQYEHGKALAEERFIRTGSMNKPPVSLLTAVSRLQAETRAQQQTLISDLVLDMIARHPEMGHEYSYPGPDRDVLFQAEYQHAGGTDCKDCDLGRAMQRQPRNHVISKVHYGPIASGNRVIKHAFTRDKMAQELGVICFEMEAAGLAGFPFLCIRGICDYADSHKNKEWQGYSSATAAAYVKILLGIMTSNRPLSASNRTADDHTVKEKIIIASLHFDQLQSRQHTIRGAHARTCKWFTQHDTYQYWLDSSQIAEHSGFLWIKGKPGTGKSTLMKYALEDAHRSRGKEAAIISFFFNARGETLERSTTGMYRSLLWQLLTLIPDTRRPLNSISDPSGMVSDTLALQDLFINTIQILGSRQLIIFIDALDECQEEEVREMVDFFGDLNDLAQAGSRALHICFSSRHYPHITFNQGLEMVLERQAGHDGDLKSYINNKLSYIRDKQIEDVKTGIFQKASGIFLWVVLVVDILRKAYDHGRMNAVRRRLNEVPPKLSDLFKDMLMRDNENIQDLFICLQWILFSKRPLSPHELFLAIQAHGETELQLSAAQPTDDDWLLLSRGHEPKHDPGLSISPSEKDDCETEPHPSYCDDVVEKFLLSASKGLAEITKSRKSPAVQFIHESVREFLVKDNGLDGIMKEMNVSLPYTKNELLKWGCLEYIKASLSCLLCLSGDHRELPQAKSSKAAAMRNETSNSFPFLVYAVSYVLEHADESAAEGVSQMDFVKCFPRTTWVYTHNLYEKHQVRRYSNAVPLLYVFADRDLPNLISTALAQELSYTSSDERQISPIVRAIDKGNLRAVKAFLYSKKEHRQLASDLKNLYLLQVPSHASVMLSTIRKGKPQILKSLLEAGAICLDTVLQLTTPNVYGHSLLSYAIQEAKNEIVKMLIEFGVDVNMIVNTPSHIHASPLHVALASKNGNIENVKALIKAGANVNQLSFGRGDDRNCPPLHWAIDRADVEAVEILLDAGAAPESVVKTYSRTHTYSKSALLAAVSKDQEDIVSLLLRAGADPDGNVSDQALDGNSHCETPLHIAVVRGNRNIIALLGKRGANLNAPYPEDCETIDILSSEHREIMVPDIPIADYAVLAKHSPLYVAMAYSIGVVSCLVDAGASLNSYDTSNPIGFLSPMFLAFIQNRDEMLRWLLQPGSFGVPYRALSPLHFAIMDGKTQTVEWLVELDGDLSAMVGSGYVDCDAVFGRPLSHAARLGQVQMVRALIRRGDHVNEETPAGEGPPLVAAIKGTCDHDTLRVLIDSGAQANLTVTLWNNLLSKLPLGYSLSCRLIQDILFGAAASHTETLLSSAIEHRTTARREELIRLLVKGGVDVRGINSSPLHLAARVGDVSTIKLLLDSGAYPDVCDEVGNTPLVAACKMIENTEESDRNQAEIISILLAHEGDTCVERCLPLVPFKAKACHALISAAIATKRNLRLHLS</sequence>
<evidence type="ECO:0000259" key="4">
    <source>
        <dbReference type="Pfam" id="PF24883"/>
    </source>
</evidence>
<feature type="domain" description="Nephrocystin 3-like N-terminal" evidence="4">
    <location>
        <begin position="333"/>
        <end position="503"/>
    </location>
</feature>
<organism evidence="5 6">
    <name type="scientific">Aspergillus pseudoustus</name>
    <dbReference type="NCBI Taxonomy" id="1810923"/>
    <lineage>
        <taxon>Eukaryota</taxon>
        <taxon>Fungi</taxon>
        <taxon>Dikarya</taxon>
        <taxon>Ascomycota</taxon>
        <taxon>Pezizomycotina</taxon>
        <taxon>Eurotiomycetes</taxon>
        <taxon>Eurotiomycetidae</taxon>
        <taxon>Eurotiales</taxon>
        <taxon>Aspergillaceae</taxon>
        <taxon>Aspergillus</taxon>
        <taxon>Aspergillus subgen. Nidulantes</taxon>
    </lineage>
</organism>
<feature type="repeat" description="ANK" evidence="2">
    <location>
        <begin position="1041"/>
        <end position="1073"/>
    </location>
</feature>
<dbReference type="EMBL" id="JBFXLU010000037">
    <property type="protein sequence ID" value="KAL2850311.1"/>
    <property type="molecule type" value="Genomic_DNA"/>
</dbReference>
<dbReference type="PANTHER" id="PTHR46082">
    <property type="entry name" value="ATP/GTP-BINDING PROTEIN-RELATED"/>
    <property type="match status" value="1"/>
</dbReference>
<dbReference type="InterPro" id="IPR035994">
    <property type="entry name" value="Nucleoside_phosphorylase_sf"/>
</dbReference>
<feature type="repeat" description="ANK" evidence="2">
    <location>
        <begin position="1122"/>
        <end position="1154"/>
    </location>
</feature>
<evidence type="ECO:0000256" key="1">
    <source>
        <dbReference type="ARBA" id="ARBA00022737"/>
    </source>
</evidence>
<dbReference type="Gene3D" id="3.40.50.300">
    <property type="entry name" value="P-loop containing nucleotide triphosphate hydrolases"/>
    <property type="match status" value="1"/>
</dbReference>
<keyword evidence="6" id="KW-1185">Reference proteome</keyword>
<dbReference type="SUPFAM" id="SSF48403">
    <property type="entry name" value="Ankyrin repeat"/>
    <property type="match status" value="2"/>
</dbReference>
<dbReference type="SUPFAM" id="SSF53167">
    <property type="entry name" value="Purine and uridine phosphorylases"/>
    <property type="match status" value="1"/>
</dbReference>
<dbReference type="InterPro" id="IPR002110">
    <property type="entry name" value="Ankyrin_rpt"/>
</dbReference>
<evidence type="ECO:0000256" key="3">
    <source>
        <dbReference type="SAM" id="MobiDB-lite"/>
    </source>
</evidence>
<dbReference type="InterPro" id="IPR056884">
    <property type="entry name" value="NPHP3-like_N"/>
</dbReference>
<dbReference type="Proteomes" id="UP001610446">
    <property type="component" value="Unassembled WGS sequence"/>
</dbReference>
<protein>
    <submittedName>
        <fullName evidence="5">Ankyrin repeat-containing domain protein</fullName>
    </submittedName>
</protein>
<dbReference type="SMART" id="SM00248">
    <property type="entry name" value="ANK"/>
    <property type="match status" value="15"/>
</dbReference>
<feature type="repeat" description="ANK" evidence="2">
    <location>
        <begin position="1424"/>
        <end position="1456"/>
    </location>
</feature>
<feature type="repeat" description="ANK" evidence="2">
    <location>
        <begin position="1001"/>
        <end position="1035"/>
    </location>
</feature>
<comment type="caution">
    <text evidence="5">The sequence shown here is derived from an EMBL/GenBank/DDBJ whole genome shotgun (WGS) entry which is preliminary data.</text>
</comment>
<dbReference type="Gene3D" id="1.25.40.20">
    <property type="entry name" value="Ankyrin repeat-containing domain"/>
    <property type="match status" value="3"/>
</dbReference>
<evidence type="ECO:0000313" key="6">
    <source>
        <dbReference type="Proteomes" id="UP001610446"/>
    </source>
</evidence>
<dbReference type="PROSITE" id="PS50088">
    <property type="entry name" value="ANK_REPEAT"/>
    <property type="match status" value="7"/>
</dbReference>
<keyword evidence="1" id="KW-0677">Repeat</keyword>
<dbReference type="Pfam" id="PF00023">
    <property type="entry name" value="Ank"/>
    <property type="match status" value="2"/>
</dbReference>
<dbReference type="PANTHER" id="PTHR46082:SF11">
    <property type="entry name" value="AAA+ ATPASE DOMAIN-CONTAINING PROTEIN-RELATED"/>
    <property type="match status" value="1"/>
</dbReference>
<dbReference type="InterPro" id="IPR036770">
    <property type="entry name" value="Ankyrin_rpt-contain_sf"/>
</dbReference>
<dbReference type="Pfam" id="PF24883">
    <property type="entry name" value="NPHP3_N"/>
    <property type="match status" value="1"/>
</dbReference>
<evidence type="ECO:0000256" key="2">
    <source>
        <dbReference type="PROSITE-ProRule" id="PRU00023"/>
    </source>
</evidence>
<dbReference type="InterPro" id="IPR027417">
    <property type="entry name" value="P-loop_NTPase"/>
</dbReference>
<accession>A0ABR4KDE5</accession>
<feature type="repeat" description="ANK" evidence="2">
    <location>
        <begin position="964"/>
        <end position="996"/>
    </location>
</feature>
<proteinExistence type="predicted"/>
<feature type="repeat" description="ANK" evidence="2">
    <location>
        <begin position="1251"/>
        <end position="1283"/>
    </location>
</feature>
<feature type="repeat" description="ANK" evidence="2">
    <location>
        <begin position="1081"/>
        <end position="1113"/>
    </location>
</feature>
<keyword evidence="2" id="KW-0040">ANK repeat</keyword>
<dbReference type="InterPro" id="IPR053137">
    <property type="entry name" value="NLR-like"/>
</dbReference>
<dbReference type="Gene3D" id="3.40.50.1580">
    <property type="entry name" value="Nucleoside phosphorylase domain"/>
    <property type="match status" value="1"/>
</dbReference>
<dbReference type="SUPFAM" id="SSF52540">
    <property type="entry name" value="P-loop containing nucleoside triphosphate hydrolases"/>
    <property type="match status" value="1"/>
</dbReference>
<dbReference type="PROSITE" id="PS50297">
    <property type="entry name" value="ANK_REP_REGION"/>
    <property type="match status" value="5"/>
</dbReference>
<gene>
    <name evidence="5" type="ORF">BJY01DRAFT_245484</name>
</gene>
<name>A0ABR4KDE5_9EURO</name>
<evidence type="ECO:0000313" key="5">
    <source>
        <dbReference type="EMBL" id="KAL2850311.1"/>
    </source>
</evidence>